<organism evidence="2 3">
    <name type="scientific">Desulfosarcina alkanivorans</name>
    <dbReference type="NCBI Taxonomy" id="571177"/>
    <lineage>
        <taxon>Bacteria</taxon>
        <taxon>Pseudomonadati</taxon>
        <taxon>Thermodesulfobacteriota</taxon>
        <taxon>Desulfobacteria</taxon>
        <taxon>Desulfobacterales</taxon>
        <taxon>Desulfosarcinaceae</taxon>
        <taxon>Desulfosarcina</taxon>
    </lineage>
</organism>
<feature type="compositionally biased region" description="Polar residues" evidence="1">
    <location>
        <begin position="72"/>
        <end position="81"/>
    </location>
</feature>
<evidence type="ECO:0000313" key="3">
    <source>
        <dbReference type="Proteomes" id="UP000427906"/>
    </source>
</evidence>
<reference evidence="2 3" key="1">
    <citation type="submission" date="2019-11" db="EMBL/GenBank/DDBJ databases">
        <title>Comparative genomics of hydrocarbon-degrading Desulfosarcina strains.</title>
        <authorList>
            <person name="Watanabe M."/>
            <person name="Kojima H."/>
            <person name="Fukui M."/>
        </authorList>
    </citation>
    <scope>NUCLEOTIDE SEQUENCE [LARGE SCALE GENOMIC DNA]</scope>
    <source>
        <strain evidence="2 3">PL12</strain>
    </source>
</reference>
<keyword evidence="3" id="KW-1185">Reference proteome</keyword>
<dbReference type="EMBL" id="AP021874">
    <property type="protein sequence ID" value="BBO67540.1"/>
    <property type="molecule type" value="Genomic_DNA"/>
</dbReference>
<dbReference type="OrthoDB" id="5387471at2"/>
<gene>
    <name evidence="2" type="ORF">DSCA_14700</name>
</gene>
<dbReference type="Pfam" id="PF20657">
    <property type="entry name" value="DUF6811"/>
    <property type="match status" value="1"/>
</dbReference>
<feature type="region of interest" description="Disordered" evidence="1">
    <location>
        <begin position="72"/>
        <end position="92"/>
    </location>
</feature>
<dbReference type="AlphaFoldDB" id="A0A5K7YHJ2"/>
<sequence>MKCTTVRKGMECAFMTAKGCGYNGGVCYEIVEQCKGCSRTLEIASGWYCAACPEPATKWKNGNCNLATHVSSSMAENTQKINPLKASKRSRK</sequence>
<accession>A0A5K7YHJ2</accession>
<dbReference type="NCBIfam" id="NF038144">
    <property type="entry name" value="PxxKW"/>
    <property type="match status" value="1"/>
</dbReference>
<dbReference type="RefSeq" id="WP_155315792.1">
    <property type="nucleotide sequence ID" value="NZ_AP021874.1"/>
</dbReference>
<dbReference type="Proteomes" id="UP000427906">
    <property type="component" value="Chromosome"/>
</dbReference>
<dbReference type="KEGG" id="dalk:DSCA_14700"/>
<proteinExistence type="predicted"/>
<dbReference type="InterPro" id="IPR047766">
    <property type="entry name" value="PxxKW_fam"/>
</dbReference>
<evidence type="ECO:0000313" key="2">
    <source>
        <dbReference type="EMBL" id="BBO67540.1"/>
    </source>
</evidence>
<evidence type="ECO:0000256" key="1">
    <source>
        <dbReference type="SAM" id="MobiDB-lite"/>
    </source>
</evidence>
<protein>
    <submittedName>
        <fullName evidence="2">Uncharacterized protein</fullName>
    </submittedName>
</protein>
<name>A0A5K7YHJ2_9BACT</name>